<reference evidence="1 2" key="1">
    <citation type="submission" date="2024-09" db="EMBL/GenBank/DDBJ databases">
        <title>Chromosome-scale assembly of Riccia sorocarpa.</title>
        <authorList>
            <person name="Paukszto L."/>
        </authorList>
    </citation>
    <scope>NUCLEOTIDE SEQUENCE [LARGE SCALE GENOMIC DNA]</scope>
    <source>
        <strain evidence="1">LP-2024</strain>
        <tissue evidence="1">Aerial parts of the thallus</tissue>
    </source>
</reference>
<organism evidence="1 2">
    <name type="scientific">Riccia sorocarpa</name>
    <dbReference type="NCBI Taxonomy" id="122646"/>
    <lineage>
        <taxon>Eukaryota</taxon>
        <taxon>Viridiplantae</taxon>
        <taxon>Streptophyta</taxon>
        <taxon>Embryophyta</taxon>
        <taxon>Marchantiophyta</taxon>
        <taxon>Marchantiopsida</taxon>
        <taxon>Marchantiidae</taxon>
        <taxon>Marchantiales</taxon>
        <taxon>Ricciaceae</taxon>
        <taxon>Riccia</taxon>
    </lineage>
</organism>
<dbReference type="Proteomes" id="UP001633002">
    <property type="component" value="Unassembled WGS sequence"/>
</dbReference>
<dbReference type="EMBL" id="JBJQOH010000001">
    <property type="protein sequence ID" value="KAL3699182.1"/>
    <property type="molecule type" value="Genomic_DNA"/>
</dbReference>
<dbReference type="Gene3D" id="3.40.50.150">
    <property type="entry name" value="Vaccinia Virus protein VP39"/>
    <property type="match status" value="1"/>
</dbReference>
<comment type="caution">
    <text evidence="1">The sequence shown here is derived from an EMBL/GenBank/DDBJ whole genome shotgun (WGS) entry which is preliminary data.</text>
</comment>
<dbReference type="InterPro" id="IPR029063">
    <property type="entry name" value="SAM-dependent_MTases_sf"/>
</dbReference>
<evidence type="ECO:0000313" key="1">
    <source>
        <dbReference type="EMBL" id="KAL3699182.1"/>
    </source>
</evidence>
<sequence>MYDIPSGRAASPDSEVPGWNIFPTAANYPRHVLNLASKLLDDNGFVIIFHAGSLESSQQIADNLEAMKGEWKPFLSYDVCNDAPTYVPRSKLSHYYSKAEVIIRAKRSPVVPKQDYWPFDKNNTGRDTLTIFNYNSKLQTEREGEVKCVGFIQTMMENFSETGDVVLDLSAHSGENFYAVANCGRVLVGLTNDIDGCEEVIARMISRELAAPEKVAIRPPQKPKISSQKIPLNEEDDLGDLFDTDKKMPDSARSTANKNAWVETLQSPSRSGLPSYAENMANYMAELPTPTSTRAALVKHNIHGRAIHFVDDEAREASSESPE</sequence>
<keyword evidence="2" id="KW-1185">Reference proteome</keyword>
<evidence type="ECO:0000313" key="2">
    <source>
        <dbReference type="Proteomes" id="UP001633002"/>
    </source>
</evidence>
<dbReference type="SUPFAM" id="SSF53335">
    <property type="entry name" value="S-adenosyl-L-methionine-dependent methyltransferases"/>
    <property type="match status" value="1"/>
</dbReference>
<accession>A0ABD3I644</accession>
<gene>
    <name evidence="1" type="ORF">R1sor_017204</name>
</gene>
<dbReference type="AlphaFoldDB" id="A0ABD3I644"/>
<proteinExistence type="predicted"/>
<name>A0ABD3I644_9MARC</name>
<protein>
    <submittedName>
        <fullName evidence="1">Uncharacterized protein</fullName>
    </submittedName>
</protein>